<protein>
    <submittedName>
        <fullName evidence="1">DnaJ molecular chaperone y domain</fullName>
    </submittedName>
</protein>
<comment type="caution">
    <text evidence="1">The sequence shown here is derived from an EMBL/GenBank/DDBJ whole genome shotgun (WGS) entry which is preliminary data.</text>
</comment>
<gene>
    <name evidence="1" type="primary">dnajc4</name>
    <name evidence="1" type="ORF">EV182_007104</name>
</gene>
<organism evidence="1 2">
    <name type="scientific">Spiromyces aspiralis</name>
    <dbReference type="NCBI Taxonomy" id="68401"/>
    <lineage>
        <taxon>Eukaryota</taxon>
        <taxon>Fungi</taxon>
        <taxon>Fungi incertae sedis</taxon>
        <taxon>Zoopagomycota</taxon>
        <taxon>Kickxellomycotina</taxon>
        <taxon>Kickxellomycetes</taxon>
        <taxon>Kickxellales</taxon>
        <taxon>Kickxellaceae</taxon>
        <taxon>Spiromyces</taxon>
    </lineage>
</organism>
<feature type="non-terminal residue" evidence="1">
    <location>
        <position position="237"/>
    </location>
</feature>
<dbReference type="EMBL" id="JAMZIH010003183">
    <property type="protein sequence ID" value="KAJ1676993.1"/>
    <property type="molecule type" value="Genomic_DNA"/>
</dbReference>
<proteinExistence type="predicted"/>
<evidence type="ECO:0000313" key="2">
    <source>
        <dbReference type="Proteomes" id="UP001145114"/>
    </source>
</evidence>
<keyword evidence="2" id="KW-1185">Reference proteome</keyword>
<name>A0ACC1HKA4_9FUNG</name>
<reference evidence="1" key="1">
    <citation type="submission" date="2022-06" db="EMBL/GenBank/DDBJ databases">
        <title>Phylogenomic reconstructions and comparative analyses of Kickxellomycotina fungi.</title>
        <authorList>
            <person name="Reynolds N.K."/>
            <person name="Stajich J.E."/>
            <person name="Barry K."/>
            <person name="Grigoriev I.V."/>
            <person name="Crous P."/>
            <person name="Smith M.E."/>
        </authorList>
    </citation>
    <scope>NUCLEOTIDE SEQUENCE</scope>
    <source>
        <strain evidence="1">RSA 2271</strain>
    </source>
</reference>
<dbReference type="Proteomes" id="UP001145114">
    <property type="component" value="Unassembled WGS sequence"/>
</dbReference>
<accession>A0ACC1HKA4</accession>
<sequence length="237" mass="26668">MIFATLPQRCNRILDPRPAAASLLPFRYADESTSRLFAPMQLLRHAGRSRPFHTTTSHGAPGRSGKNHYETLGVQSDAPLKDIKSRFYKLSKQYHPDVNKDSDEAHSKFIKINEAYTILSNPLSRREYDRTLRVSDRDGGVTASRSGFGGFRRPPARTAYYGSDHRGSATSWSRASASQQTGQHQHQHQHQRYQGMGGHAHGANTTGPSSSSRSFDFNEWEQKHYGAERAARAEKIR</sequence>
<evidence type="ECO:0000313" key="1">
    <source>
        <dbReference type="EMBL" id="KAJ1676993.1"/>
    </source>
</evidence>